<dbReference type="InterPro" id="IPR000182">
    <property type="entry name" value="GNAT_dom"/>
</dbReference>
<dbReference type="Proteomes" id="UP000751190">
    <property type="component" value="Unassembled WGS sequence"/>
</dbReference>
<dbReference type="InterPro" id="IPR016181">
    <property type="entry name" value="Acyl_CoA_acyltransferase"/>
</dbReference>
<dbReference type="CDD" id="cd04301">
    <property type="entry name" value="NAT_SF"/>
    <property type="match status" value="1"/>
</dbReference>
<feature type="domain" description="N-acetyltransferase" evidence="3">
    <location>
        <begin position="12"/>
        <end position="202"/>
    </location>
</feature>
<accession>A0A8J5XA55</accession>
<comment type="caution">
    <text evidence="4">The sequence shown here is derived from an EMBL/GenBank/DDBJ whole genome shotgun (WGS) entry which is preliminary data.</text>
</comment>
<dbReference type="AlphaFoldDB" id="A0A8J5XA55"/>
<dbReference type="PANTHER" id="PTHR43072:SF60">
    <property type="entry name" value="L-2,4-DIAMINOBUTYRIC ACID ACETYLTRANSFERASE"/>
    <property type="match status" value="1"/>
</dbReference>
<feature type="transmembrane region" description="Helical" evidence="2">
    <location>
        <begin position="300"/>
        <end position="324"/>
    </location>
</feature>
<dbReference type="GO" id="GO:0016747">
    <property type="term" value="F:acyltransferase activity, transferring groups other than amino-acyl groups"/>
    <property type="evidence" value="ECO:0007669"/>
    <property type="project" value="InterPro"/>
</dbReference>
<organism evidence="4 5">
    <name type="scientific">Diacronema lutheri</name>
    <name type="common">Unicellular marine alga</name>
    <name type="synonym">Monochrysis lutheri</name>
    <dbReference type="NCBI Taxonomy" id="2081491"/>
    <lineage>
        <taxon>Eukaryota</taxon>
        <taxon>Haptista</taxon>
        <taxon>Haptophyta</taxon>
        <taxon>Pavlovophyceae</taxon>
        <taxon>Pavlovales</taxon>
        <taxon>Pavlovaceae</taxon>
        <taxon>Diacronema</taxon>
    </lineage>
</organism>
<evidence type="ECO:0000313" key="4">
    <source>
        <dbReference type="EMBL" id="KAG8459492.1"/>
    </source>
</evidence>
<dbReference type="Pfam" id="PF00583">
    <property type="entry name" value="Acetyltransf_1"/>
    <property type="match status" value="1"/>
</dbReference>
<dbReference type="OrthoDB" id="424551at2759"/>
<evidence type="ECO:0000313" key="5">
    <source>
        <dbReference type="Proteomes" id="UP000751190"/>
    </source>
</evidence>
<evidence type="ECO:0000256" key="2">
    <source>
        <dbReference type="SAM" id="Phobius"/>
    </source>
</evidence>
<keyword evidence="2" id="KW-0472">Membrane</keyword>
<dbReference type="EMBL" id="JAGTXO010000040">
    <property type="protein sequence ID" value="KAG8459492.1"/>
    <property type="molecule type" value="Genomic_DNA"/>
</dbReference>
<feature type="compositionally biased region" description="Basic and acidic residues" evidence="1">
    <location>
        <begin position="379"/>
        <end position="391"/>
    </location>
</feature>
<keyword evidence="2" id="KW-1133">Transmembrane helix</keyword>
<dbReference type="Gene3D" id="3.40.630.30">
    <property type="match status" value="1"/>
</dbReference>
<reference evidence="4" key="1">
    <citation type="submission" date="2021-05" db="EMBL/GenBank/DDBJ databases">
        <title>The genome of the haptophyte Pavlova lutheri (Diacronema luteri, Pavlovales) - a model for lipid biosynthesis in eukaryotic algae.</title>
        <authorList>
            <person name="Hulatt C.J."/>
            <person name="Posewitz M.C."/>
        </authorList>
    </citation>
    <scope>NUCLEOTIDE SEQUENCE</scope>
    <source>
        <strain evidence="4">NIVA-4/92</strain>
    </source>
</reference>
<evidence type="ECO:0000256" key="1">
    <source>
        <dbReference type="SAM" id="MobiDB-lite"/>
    </source>
</evidence>
<keyword evidence="2" id="KW-0812">Transmembrane</keyword>
<dbReference type="SUPFAM" id="SSF55729">
    <property type="entry name" value="Acyl-CoA N-acyltransferases (Nat)"/>
    <property type="match status" value="1"/>
</dbReference>
<gene>
    <name evidence="4" type="ORF">KFE25_012827</name>
</gene>
<proteinExistence type="predicted"/>
<feature type="transmembrane region" description="Helical" evidence="2">
    <location>
        <begin position="264"/>
        <end position="288"/>
    </location>
</feature>
<sequence>MARDDAALDVGLRIREYEARDDAGCKRLEDVASQFQAFRGLVKSAITHYSTFDAKAAQFPQRLLLVCTDDELPGAVVGVIAVAIKRAWLHGAMRKVAYVFDLRVDESHQRRGIGLHLSREAERRIALAPYDVEYAYLSVNADNARAKALYSKLGWGACSSRALSFEILSAPASLGARPDARAALGAVERVADVADAARLTAEAYACRDLSLPPDELARGLFGSAQFLGTFRAADGAGSYAALSLWHGSAFTGFRPIRLGLPWAWWARAWPLAAAASAAGAIAAVRALALGAATRYVAAEPLAAVLFATAGVLTTYAALRAALFIRWAYTRTYLRARAFAPVRDGEGWEPLMVAVRARVHDEARKLGFAILVMNTDQRDPVNRAFRPPERTARSPAAGAPPAGAGGAGVAGGDPLLVPGAGDVRGAAPRAKRAPTEFWHKALSPALRAAAGGALAPLAPDAFFDPRDF</sequence>
<name>A0A8J5XA55_DIALT</name>
<feature type="region of interest" description="Disordered" evidence="1">
    <location>
        <begin position="379"/>
        <end position="409"/>
    </location>
</feature>
<evidence type="ECO:0000259" key="3">
    <source>
        <dbReference type="PROSITE" id="PS51186"/>
    </source>
</evidence>
<keyword evidence="5" id="KW-1185">Reference proteome</keyword>
<dbReference type="PROSITE" id="PS51186">
    <property type="entry name" value="GNAT"/>
    <property type="match status" value="1"/>
</dbReference>
<protein>
    <recommendedName>
        <fullName evidence="3">N-acetyltransferase domain-containing protein</fullName>
    </recommendedName>
</protein>
<dbReference type="PANTHER" id="PTHR43072">
    <property type="entry name" value="N-ACETYLTRANSFERASE"/>
    <property type="match status" value="1"/>
</dbReference>